<accession>A0A371J898</accession>
<gene>
    <name evidence="1" type="ORF">CHL78_002960</name>
</gene>
<keyword evidence="2" id="KW-1185">Reference proteome</keyword>
<comment type="caution">
    <text evidence="1">The sequence shown here is derived from an EMBL/GenBank/DDBJ whole genome shotgun (WGS) entry which is preliminary data.</text>
</comment>
<dbReference type="InterPro" id="IPR010368">
    <property type="entry name" value="Com_YlbF"/>
</dbReference>
<organism evidence="1 2">
    <name type="scientific">Romboutsia weinsteinii</name>
    <dbReference type="NCBI Taxonomy" id="2020949"/>
    <lineage>
        <taxon>Bacteria</taxon>
        <taxon>Bacillati</taxon>
        <taxon>Bacillota</taxon>
        <taxon>Clostridia</taxon>
        <taxon>Peptostreptococcales</taxon>
        <taxon>Peptostreptococcaceae</taxon>
        <taxon>Romboutsia</taxon>
    </lineage>
</organism>
<evidence type="ECO:0000313" key="2">
    <source>
        <dbReference type="Proteomes" id="UP000215694"/>
    </source>
</evidence>
<dbReference type="OrthoDB" id="1739595at2"/>
<sequence>MNINQKAKEFASYVKSTDEFKYMNKCKADLEKNRSLKKQLDTYVSKKNNICSRHSIDEAPIKLSQLNKSYVEFFNNTVVAEYMNATKDFNSMMEGLYKTIEHELLK</sequence>
<dbReference type="SUPFAM" id="SSF158622">
    <property type="entry name" value="YheA/YmcA-like"/>
    <property type="match status" value="1"/>
</dbReference>
<dbReference type="EMBL" id="NOJY02000004">
    <property type="protein sequence ID" value="RDY28898.1"/>
    <property type="molecule type" value="Genomic_DNA"/>
</dbReference>
<dbReference type="Pfam" id="PF06133">
    <property type="entry name" value="Com_YlbF"/>
    <property type="match status" value="1"/>
</dbReference>
<name>A0A371J898_9FIRM</name>
<reference evidence="1 2" key="1">
    <citation type="journal article" date="2017" name="Genome Announc.">
        <title>Draft Genome Sequence of Romboutsia weinsteinii sp. nov. Strain CCRI-19649(T) Isolated from Surface Water.</title>
        <authorList>
            <person name="Maheux A.F."/>
            <person name="Boudreau D.K."/>
            <person name="Berube E."/>
            <person name="Boissinot M."/>
            <person name="Cantin P."/>
            <person name="Raymond F."/>
            <person name="Corbeil J."/>
            <person name="Omar R.F."/>
            <person name="Bergeron M.G."/>
        </authorList>
    </citation>
    <scope>NUCLEOTIDE SEQUENCE [LARGE SCALE GENOMIC DNA]</scope>
    <source>
        <strain evidence="1 2">CCRI-19649</strain>
    </source>
</reference>
<dbReference type="Gene3D" id="1.20.1500.10">
    <property type="entry name" value="YheA/YmcA-like"/>
    <property type="match status" value="1"/>
</dbReference>
<evidence type="ECO:0000313" key="1">
    <source>
        <dbReference type="EMBL" id="RDY28898.1"/>
    </source>
</evidence>
<dbReference type="Proteomes" id="UP000215694">
    <property type="component" value="Unassembled WGS sequence"/>
</dbReference>
<proteinExistence type="predicted"/>
<protein>
    <submittedName>
        <fullName evidence="1">YlbF family regulator</fullName>
    </submittedName>
</protein>
<dbReference type="RefSeq" id="WP_094366793.1">
    <property type="nucleotide sequence ID" value="NZ_NOJY02000004.1"/>
</dbReference>
<dbReference type="InterPro" id="IPR023378">
    <property type="entry name" value="YheA/YmcA-like_dom_sf"/>
</dbReference>
<dbReference type="AlphaFoldDB" id="A0A371J898"/>